<dbReference type="WBParaSite" id="PDA_v2.g9715.t1">
    <property type="protein sequence ID" value="PDA_v2.g9715.t1"/>
    <property type="gene ID" value="PDA_v2.g9715"/>
</dbReference>
<dbReference type="Pfam" id="PF00135">
    <property type="entry name" value="COesterase"/>
    <property type="match status" value="1"/>
</dbReference>
<protein>
    <submittedName>
        <fullName evidence="5">Carboxylesterase type B domain-containing protein</fullName>
    </submittedName>
</protein>
<keyword evidence="4" id="KW-1185">Reference proteome</keyword>
<dbReference type="InterPro" id="IPR029058">
    <property type="entry name" value="AB_hydrolase_fold"/>
</dbReference>
<feature type="domain" description="Carboxylesterase type B" evidence="3">
    <location>
        <begin position="32"/>
        <end position="212"/>
    </location>
</feature>
<evidence type="ECO:0000256" key="2">
    <source>
        <dbReference type="ARBA" id="ARBA00022801"/>
    </source>
</evidence>
<evidence type="ECO:0000313" key="5">
    <source>
        <dbReference type="WBParaSite" id="PDA_v2.g9715.t1"/>
    </source>
</evidence>
<sequence>MMLKSPYFDSTAKYLPISIKEAKNLSRDDFVRIVNALVATEKAYDQNANKAAEKIIEFYETQKYYNSDKNFYLQILAQLFSDLTFNIPVMREALYKAAAGHEIYFFVYDFSPEIIKTFNKMDIFDGAGHGFDFANIFGVPKGGPPLDWSDPEIAKVQKLYVDLFVNFAKTGIPKSDKISVAKITNDSKLPYIYINVETELKENLWPERLQFWDKMSKEFGFDWPEARKVVISNNDGLKHKF</sequence>
<reference evidence="5" key="1">
    <citation type="submission" date="2022-11" db="UniProtKB">
        <authorList>
            <consortium name="WormBaseParasite"/>
        </authorList>
    </citation>
    <scope>IDENTIFICATION</scope>
</reference>
<dbReference type="Gene3D" id="3.40.50.1820">
    <property type="entry name" value="alpha/beta hydrolase"/>
    <property type="match status" value="1"/>
</dbReference>
<accession>A0A914R0G8</accession>
<evidence type="ECO:0000256" key="1">
    <source>
        <dbReference type="ARBA" id="ARBA00005964"/>
    </source>
</evidence>
<keyword evidence="2" id="KW-0378">Hydrolase</keyword>
<dbReference type="PANTHER" id="PTHR43142">
    <property type="entry name" value="CARBOXYLIC ESTER HYDROLASE"/>
    <property type="match status" value="1"/>
</dbReference>
<dbReference type="SUPFAM" id="SSF53474">
    <property type="entry name" value="alpha/beta-Hydrolases"/>
    <property type="match status" value="1"/>
</dbReference>
<organism evidence="4 5">
    <name type="scientific">Panagrolaimus davidi</name>
    <dbReference type="NCBI Taxonomy" id="227884"/>
    <lineage>
        <taxon>Eukaryota</taxon>
        <taxon>Metazoa</taxon>
        <taxon>Ecdysozoa</taxon>
        <taxon>Nematoda</taxon>
        <taxon>Chromadorea</taxon>
        <taxon>Rhabditida</taxon>
        <taxon>Tylenchina</taxon>
        <taxon>Panagrolaimomorpha</taxon>
        <taxon>Panagrolaimoidea</taxon>
        <taxon>Panagrolaimidae</taxon>
        <taxon>Panagrolaimus</taxon>
    </lineage>
</organism>
<evidence type="ECO:0000313" key="4">
    <source>
        <dbReference type="Proteomes" id="UP000887578"/>
    </source>
</evidence>
<dbReference type="AlphaFoldDB" id="A0A914R0G8"/>
<dbReference type="InterPro" id="IPR002018">
    <property type="entry name" value="CarbesteraseB"/>
</dbReference>
<comment type="similarity">
    <text evidence="1">Belongs to the type-B carboxylesterase/lipase family.</text>
</comment>
<name>A0A914R0G8_9BILA</name>
<dbReference type="GO" id="GO:0016787">
    <property type="term" value="F:hydrolase activity"/>
    <property type="evidence" value="ECO:0007669"/>
    <property type="project" value="UniProtKB-KW"/>
</dbReference>
<dbReference type="PANTHER" id="PTHR43142:SF1">
    <property type="entry name" value="CARBOXYLIC ESTER HYDROLASE"/>
    <property type="match status" value="1"/>
</dbReference>
<proteinExistence type="inferred from homology"/>
<evidence type="ECO:0000259" key="3">
    <source>
        <dbReference type="Pfam" id="PF00135"/>
    </source>
</evidence>
<dbReference type="Proteomes" id="UP000887578">
    <property type="component" value="Unplaced"/>
</dbReference>